<dbReference type="InterPro" id="IPR008991">
    <property type="entry name" value="Translation_prot_SH3-like_sf"/>
</dbReference>
<keyword evidence="4 6" id="KW-0687">Ribonucleoprotein</keyword>
<keyword evidence="9" id="KW-1185">Reference proteome</keyword>
<evidence type="ECO:0000313" key="9">
    <source>
        <dbReference type="Proteomes" id="UP000621436"/>
    </source>
</evidence>
<evidence type="ECO:0000256" key="2">
    <source>
        <dbReference type="ARBA" id="ARBA00005781"/>
    </source>
</evidence>
<evidence type="ECO:0000256" key="6">
    <source>
        <dbReference type="HAMAP-Rule" id="MF_00402"/>
    </source>
</evidence>
<comment type="similarity">
    <text evidence="2 6 7">Belongs to the bacterial ribosomal protein bL19 family.</text>
</comment>
<dbReference type="GO" id="GO:0003735">
    <property type="term" value="F:structural constituent of ribosome"/>
    <property type="evidence" value="ECO:0007669"/>
    <property type="project" value="InterPro"/>
</dbReference>
<name>A0A931F717_9FIRM</name>
<comment type="function">
    <text evidence="1 6 7">This protein is located at the 30S-50S ribosomal subunit interface and may play a role in the structure and function of the aminoacyl-tRNA binding site.</text>
</comment>
<keyword evidence="3 6" id="KW-0689">Ribosomal protein</keyword>
<dbReference type="AlphaFoldDB" id="A0A931F717"/>
<accession>A0A931F717</accession>
<dbReference type="PROSITE" id="PS01015">
    <property type="entry name" value="RIBOSOMAL_L19"/>
    <property type="match status" value="1"/>
</dbReference>
<evidence type="ECO:0000256" key="4">
    <source>
        <dbReference type="ARBA" id="ARBA00023274"/>
    </source>
</evidence>
<dbReference type="RefSeq" id="WP_270454509.1">
    <property type="nucleotide sequence ID" value="NZ_JADPIE010000006.1"/>
</dbReference>
<evidence type="ECO:0000256" key="7">
    <source>
        <dbReference type="RuleBase" id="RU000559"/>
    </source>
</evidence>
<dbReference type="PANTHER" id="PTHR15680:SF9">
    <property type="entry name" value="LARGE RIBOSOMAL SUBUNIT PROTEIN BL19M"/>
    <property type="match status" value="1"/>
</dbReference>
<dbReference type="SUPFAM" id="SSF50104">
    <property type="entry name" value="Translation proteins SH3-like domain"/>
    <property type="match status" value="1"/>
</dbReference>
<sequence length="119" mass="13751">MNIFHKIDRENRKKDIPEFIAGDTLKLQVRVKEGEKTRTQPFEGVVIRRQGSGARETFTIRKVSHGVGVERTFPVHSPTLADIKVVRRGDVRRAKLYYLRERMGKKAKVKEKARGPKPE</sequence>
<reference evidence="8" key="1">
    <citation type="submission" date="2020-11" db="EMBL/GenBank/DDBJ databases">
        <title>Halonatronomonas betainensis gen. nov., sp. nov. a novel haloalkaliphilic representative of the family Halanaerobiacae capable of betaine degradation.</title>
        <authorList>
            <person name="Boltyanskaya Y."/>
            <person name="Kevbrin V."/>
            <person name="Detkova E."/>
            <person name="Grouzdev D.S."/>
            <person name="Koziaeva V."/>
            <person name="Zhilina T."/>
        </authorList>
    </citation>
    <scope>NUCLEOTIDE SEQUENCE</scope>
    <source>
        <strain evidence="8">Z-7014</strain>
    </source>
</reference>
<dbReference type="InterPro" id="IPR001857">
    <property type="entry name" value="Ribosomal_bL19"/>
</dbReference>
<dbReference type="EMBL" id="JADPIE010000006">
    <property type="protein sequence ID" value="MBF8437515.1"/>
    <property type="molecule type" value="Genomic_DNA"/>
</dbReference>
<dbReference type="PRINTS" id="PR00061">
    <property type="entry name" value="RIBOSOMALL19"/>
</dbReference>
<dbReference type="NCBIfam" id="TIGR01024">
    <property type="entry name" value="rplS_bact"/>
    <property type="match status" value="1"/>
</dbReference>
<protein>
    <recommendedName>
        <fullName evidence="5 6">Large ribosomal subunit protein bL19</fullName>
    </recommendedName>
</protein>
<dbReference type="Pfam" id="PF01245">
    <property type="entry name" value="Ribosomal_L19"/>
    <property type="match status" value="1"/>
</dbReference>
<dbReference type="InterPro" id="IPR038657">
    <property type="entry name" value="Ribosomal_bL19_sf"/>
</dbReference>
<evidence type="ECO:0000256" key="1">
    <source>
        <dbReference type="ARBA" id="ARBA00002349"/>
    </source>
</evidence>
<dbReference type="PANTHER" id="PTHR15680">
    <property type="entry name" value="RIBOSOMAL PROTEIN L19"/>
    <property type="match status" value="1"/>
</dbReference>
<dbReference type="GO" id="GO:0006412">
    <property type="term" value="P:translation"/>
    <property type="evidence" value="ECO:0007669"/>
    <property type="project" value="UniProtKB-UniRule"/>
</dbReference>
<dbReference type="Gene3D" id="2.30.30.790">
    <property type="match status" value="1"/>
</dbReference>
<dbReference type="GO" id="GO:0022625">
    <property type="term" value="C:cytosolic large ribosomal subunit"/>
    <property type="evidence" value="ECO:0007669"/>
    <property type="project" value="TreeGrafter"/>
</dbReference>
<dbReference type="FunFam" id="2.30.30.790:FF:000001">
    <property type="entry name" value="50S ribosomal protein L19"/>
    <property type="match status" value="1"/>
</dbReference>
<evidence type="ECO:0000256" key="5">
    <source>
        <dbReference type="ARBA" id="ARBA00035171"/>
    </source>
</evidence>
<dbReference type="Proteomes" id="UP000621436">
    <property type="component" value="Unassembled WGS sequence"/>
</dbReference>
<evidence type="ECO:0000313" key="8">
    <source>
        <dbReference type="EMBL" id="MBF8437515.1"/>
    </source>
</evidence>
<comment type="caution">
    <text evidence="8">The sequence shown here is derived from an EMBL/GenBank/DDBJ whole genome shotgun (WGS) entry which is preliminary data.</text>
</comment>
<dbReference type="InterPro" id="IPR018257">
    <property type="entry name" value="Ribosomal_bL19_CS"/>
</dbReference>
<gene>
    <name evidence="6 8" type="primary">rplS</name>
    <name evidence="8" type="ORF">I0Q91_10510</name>
</gene>
<dbReference type="HAMAP" id="MF_00402">
    <property type="entry name" value="Ribosomal_bL19"/>
    <property type="match status" value="1"/>
</dbReference>
<dbReference type="PIRSF" id="PIRSF002191">
    <property type="entry name" value="Ribosomal_L19"/>
    <property type="match status" value="1"/>
</dbReference>
<organism evidence="8 9">
    <name type="scientific">Halonatronomonas betaini</name>
    <dbReference type="NCBI Taxonomy" id="2778430"/>
    <lineage>
        <taxon>Bacteria</taxon>
        <taxon>Bacillati</taxon>
        <taxon>Bacillota</taxon>
        <taxon>Clostridia</taxon>
        <taxon>Halanaerobiales</taxon>
        <taxon>Halarsenatibacteraceae</taxon>
        <taxon>Halonatronomonas</taxon>
    </lineage>
</organism>
<evidence type="ECO:0000256" key="3">
    <source>
        <dbReference type="ARBA" id="ARBA00022980"/>
    </source>
</evidence>
<proteinExistence type="inferred from homology"/>